<comment type="caution">
    <text evidence="3">The sequence shown here is derived from an EMBL/GenBank/DDBJ whole genome shotgun (WGS) entry which is preliminary data.</text>
</comment>
<dbReference type="PANTHER" id="PTHR43308">
    <property type="entry name" value="OUTER MEMBRANE PROTEIN ALPHA-RELATED"/>
    <property type="match status" value="1"/>
</dbReference>
<accession>A0A1R1BSW3</accession>
<organism evidence="3 4">
    <name type="scientific">Paenibacillus amylolyticus</name>
    <dbReference type="NCBI Taxonomy" id="1451"/>
    <lineage>
        <taxon>Bacteria</taxon>
        <taxon>Bacillati</taxon>
        <taxon>Bacillota</taxon>
        <taxon>Bacilli</taxon>
        <taxon>Bacillales</taxon>
        <taxon>Paenibacillaceae</taxon>
        <taxon>Paenibacillus</taxon>
    </lineage>
</organism>
<reference evidence="3 4" key="1">
    <citation type="submission" date="2016-11" db="EMBL/GenBank/DDBJ databases">
        <title>Paenibacillus species isolates.</title>
        <authorList>
            <person name="Beno S.M."/>
        </authorList>
    </citation>
    <scope>NUCLEOTIDE SEQUENCE [LARGE SCALE GENOMIC DNA]</scope>
    <source>
        <strain evidence="3 4">FSL H8-0246</strain>
    </source>
</reference>
<gene>
    <name evidence="3" type="ORF">BK131_16815</name>
</gene>
<feature type="region of interest" description="Disordered" evidence="1">
    <location>
        <begin position="1395"/>
        <end position="1438"/>
    </location>
</feature>
<dbReference type="EMBL" id="MRTJ01000006">
    <property type="protein sequence ID" value="OMF12901.1"/>
    <property type="molecule type" value="Genomic_DNA"/>
</dbReference>
<evidence type="ECO:0000256" key="1">
    <source>
        <dbReference type="SAM" id="MobiDB-lite"/>
    </source>
</evidence>
<dbReference type="InterPro" id="IPR040751">
    <property type="entry name" value="SbsC_C"/>
</dbReference>
<protein>
    <recommendedName>
        <fullName evidence="2">SLH domain-containing protein</fullName>
    </recommendedName>
</protein>
<dbReference type="SUPFAM" id="SSF50939">
    <property type="entry name" value="Sialidases"/>
    <property type="match status" value="2"/>
</dbReference>
<feature type="compositionally biased region" description="Low complexity" evidence="1">
    <location>
        <begin position="1404"/>
        <end position="1434"/>
    </location>
</feature>
<feature type="region of interest" description="Disordered" evidence="1">
    <location>
        <begin position="832"/>
        <end position="851"/>
    </location>
</feature>
<feature type="domain" description="SLH" evidence="2">
    <location>
        <begin position="1663"/>
        <end position="1726"/>
    </location>
</feature>
<dbReference type="InterPro" id="IPR001119">
    <property type="entry name" value="SLH_dom"/>
</dbReference>
<dbReference type="PANTHER" id="PTHR43308:SF5">
    <property type="entry name" value="S-LAYER PROTEIN _ PEPTIDOGLYCAN ENDO-BETA-N-ACETYLGLUCOSAMINIDASE"/>
    <property type="match status" value="1"/>
</dbReference>
<dbReference type="RefSeq" id="WP_076332477.1">
    <property type="nucleotide sequence ID" value="NZ_MRTJ01000006.1"/>
</dbReference>
<evidence type="ECO:0000313" key="4">
    <source>
        <dbReference type="Proteomes" id="UP000187134"/>
    </source>
</evidence>
<dbReference type="Pfam" id="PF18316">
    <property type="entry name" value="S-l_SbsC_C"/>
    <property type="match status" value="1"/>
</dbReference>
<feature type="region of interest" description="Disordered" evidence="1">
    <location>
        <begin position="1149"/>
        <end position="1168"/>
    </location>
</feature>
<name>A0A1R1BSW3_PAEAM</name>
<dbReference type="InterPro" id="IPR051465">
    <property type="entry name" value="Cell_Envelope_Struct_Comp"/>
</dbReference>
<sequence>MFKQSLRWRTVMMYALIFTLVLPNVLLPQAHASTNGNVNILSAVNNNVDRNLTSVVYAKGKYTAVGGKGRIVQSTDGLNWTVVNTGVSNEKTTWNSLVYENNIYVAVGTEYNPNSKARLIVSSDGETWVDKSSVIDGNIMQKVVYINNQFYAVGGKHPTNNRNDDIGIIYSSSDGMTWTLWSTLPRIWPTNTTTSTSFNLTDIAYISGRYVVGGNVLGGYAYSSNGTSWTNGFIGKYGLGEFAVYNGRLHMLESQTNGYSSSDGITFTADASYNGIFGILQDGATLYRFGQVGKLDYSTDNGVNWTPATTVTNMDIKSAASNGTGMVLVTSAPNSLVVTADKSQWEKIAANLQSVAYNGNTWVIVGVSGASATDSIILHSASDWEHLNTTSQLLPKEAFSKVAYGNNTFVAMGKKIGVSTDGEHWTLSDLPADVTGKVVALTYGASGGFVAVTDTGDTLNSIDGLSWTKGTNIRLPDRDIFNVKYVNGEYIATGYGVIWKSDTNGLNWNQIIDSDNEIFNNYYMINDITYVNGKYVIVGSDDYSLPIVLETTGVLNASSNWTKTNLDNVNSVYLKSIAYGDGIYVATGILEGTPLKYMMYSSSDLVNWTSYDENTLGISGEGLNTVYYLDGKFYIAGNDNARIVLGDAAPSSNNAGLTNVLGQTDSAPGGGDGTTSGTAVSWTVNVSDTTSTLGLADLVLADNQAKIELFSNSDYTTGAVTGNSTIPLTAGGGTTAYIKVTAADNTTVKYYAVTVNRTATPESTPAAVISYVDEQLTGFTPNAAYSINGVNSSADGSGHIAIDNSWIGTTLSIVKTGNGTTTTDSSAQTLVIPSRPATPTGIGKTDETSIGAQDGTITNVTDQMEYKKDINGAWTTIANTTVTGMEPSTYYVRTKATSSSFASLETPVTIDSASATPEATPSAVINYVDEQLTGLVPNAVYSINGANVVTDGSGYITIDNSWIGTTLSIVRTGNGITTTDSSAQTLIIPSRPATPFGIGKTDETFDGANDGTITNVTDQMEYKQDVNGSWTAIDNTTITDLSPDRYYVRIKATSSAFASAEAPVTIGSVSATPEATPAAIISYADEQLTGFVPNAPYSINGASAVADGSGQITINNSWIGTTLSIVKTGNGTTTTDSLAQTLVIPSRPAAPTEIGKTDETLSGAHDGTLTNVTDQMEYKKDINGAWTAIANTTVTGLEPNTYYVRTKATTSTFASSETSVSVGSSASIPAAPNVTADDQNNTIIGLNTSMEYQIDNGAYTLFNGSNTPDLSGEHTVKVRVAANGFVPAGTEKTLQFTANLATDLIVVAVDPSGSTNNGKTLITVTPAIQVNGHRFVHKNLGSGNINIPSIGDVATGYENWPINGLINAANGDKIAIAEVDVEGKIVKFGWTSSVVTNEPAPGTNNPDVPVVSPPSGGNSTTNPSTNNGNNSNTNASDEDVIIIVNGKTENAGKMKTTEANGVKTTVLIVDPVKLQAKLDAEGPRAIVTIPVKSSSNVIVGELNGQSVKSMERLSATLVLQTDQASYTLLASEINIDAVAKSLGNDLKLEDIVVRITISNSSDNMNQVAVNAAAQGDFTLIASPVDFTVSGEYNGQTTEITKFNAYVERRIALSAEIDPNKITTGIVVEPDGTVRHVPTKVILDKGTFYAEINSLTNSTYGIVWNPLTFADVENHWAKDAVNDMGSRMVIQGVNDTTFNPDKSITRAEFAAIIVRGLGLKLGEGPQPFRDVTTKDWYSSAVQTAASYELINGFEDGTFRPNDTITREQAMTLIARAMKLTGLADQYANLDANEILSAFKDSANAGNWAKGNIALTAKAGLISGRSDGQLAAKANVTRAEVATLIQRLLIKSDLI</sequence>
<feature type="domain" description="SLH" evidence="2">
    <location>
        <begin position="1727"/>
        <end position="1786"/>
    </location>
</feature>
<evidence type="ECO:0000313" key="3">
    <source>
        <dbReference type="EMBL" id="OMF12901.1"/>
    </source>
</evidence>
<proteinExistence type="predicted"/>
<dbReference type="InterPro" id="IPR036278">
    <property type="entry name" value="Sialidase_sf"/>
</dbReference>
<evidence type="ECO:0000259" key="2">
    <source>
        <dbReference type="PROSITE" id="PS51272"/>
    </source>
</evidence>
<dbReference type="Pfam" id="PF00395">
    <property type="entry name" value="SLH"/>
    <property type="match status" value="3"/>
</dbReference>
<dbReference type="OrthoDB" id="2480046at2"/>
<dbReference type="PROSITE" id="PS51272">
    <property type="entry name" value="SLH"/>
    <property type="match status" value="3"/>
</dbReference>
<dbReference type="Proteomes" id="UP000187134">
    <property type="component" value="Unassembled WGS sequence"/>
</dbReference>
<feature type="domain" description="SLH" evidence="2">
    <location>
        <begin position="1794"/>
        <end position="1853"/>
    </location>
</feature>